<dbReference type="PANTHER" id="PTHR24136">
    <property type="entry name" value="SOWAH (DROSOPHILA) HOMOLOG"/>
    <property type="match status" value="1"/>
</dbReference>
<organism evidence="6 7">
    <name type="scientific">Aegilops tauschii subsp. strangulata</name>
    <name type="common">Goatgrass</name>
    <dbReference type="NCBI Taxonomy" id="200361"/>
    <lineage>
        <taxon>Eukaryota</taxon>
        <taxon>Viridiplantae</taxon>
        <taxon>Streptophyta</taxon>
        <taxon>Embryophyta</taxon>
        <taxon>Tracheophyta</taxon>
        <taxon>Spermatophyta</taxon>
        <taxon>Magnoliopsida</taxon>
        <taxon>Liliopsida</taxon>
        <taxon>Poales</taxon>
        <taxon>Poaceae</taxon>
        <taxon>BOP clade</taxon>
        <taxon>Pooideae</taxon>
        <taxon>Triticodae</taxon>
        <taxon>Triticeae</taxon>
        <taxon>Triticinae</taxon>
        <taxon>Aegilops</taxon>
    </lineage>
</organism>
<evidence type="ECO:0000256" key="2">
    <source>
        <dbReference type="ARBA" id="ARBA00022737"/>
    </source>
</evidence>
<dbReference type="Pfam" id="PF12796">
    <property type="entry name" value="Ank_2"/>
    <property type="match status" value="1"/>
</dbReference>
<dbReference type="InterPro" id="IPR051573">
    <property type="entry name" value="Ankyrin-SOCS_box_domain"/>
</dbReference>
<accession>A0A452XN72</accession>
<feature type="repeat" description="ANK" evidence="4">
    <location>
        <begin position="145"/>
        <end position="177"/>
    </location>
</feature>
<name>A0A452XN72_AEGTS</name>
<evidence type="ECO:0000313" key="6">
    <source>
        <dbReference type="EnsemblPlants" id="AET1Gv20074200.2"/>
    </source>
</evidence>
<dbReference type="EnsemblPlants" id="AET1Gv20074200.2">
    <property type="protein sequence ID" value="AET1Gv20074200.2"/>
    <property type="gene ID" value="AET1Gv20074200"/>
</dbReference>
<reference evidence="6" key="4">
    <citation type="submission" date="2019-03" db="UniProtKB">
        <authorList>
            <consortium name="EnsemblPlants"/>
        </authorList>
    </citation>
    <scope>IDENTIFICATION</scope>
</reference>
<keyword evidence="2" id="KW-0677">Repeat</keyword>
<feature type="repeat" description="ANK" evidence="4">
    <location>
        <begin position="112"/>
        <end position="144"/>
    </location>
</feature>
<protein>
    <submittedName>
        <fullName evidence="6">Uncharacterized protein</fullName>
    </submittedName>
</protein>
<dbReference type="GO" id="GO:0045732">
    <property type="term" value="P:positive regulation of protein catabolic process"/>
    <property type="evidence" value="ECO:0007669"/>
    <property type="project" value="TreeGrafter"/>
</dbReference>
<dbReference type="Gramene" id="AET1Gv20074200.2">
    <property type="protein sequence ID" value="AET1Gv20074200.2"/>
    <property type="gene ID" value="AET1Gv20074200"/>
</dbReference>
<dbReference type="InterPro" id="IPR036770">
    <property type="entry name" value="Ankyrin_rpt-contain_sf"/>
</dbReference>
<dbReference type="PANTHER" id="PTHR24136:SF15">
    <property type="entry name" value="ANK_REP_REGION DOMAIN-CONTAINING PROTEIN"/>
    <property type="match status" value="1"/>
</dbReference>
<sequence>SAALFPHSHSAVSPARRPPTHFAGGGRSFGRSLPRRRRRRRRHPHRRIAAGGGGGGGGREKPGHAAMGHGVSCARTGDEHDFFRAAQLGDLDALGALLAADASLARRATLYDRLSPLHIAAANGRLEALAMFLDRGAQPDAVDRHKQTPLMLAAMHGKIGCVLKLLQAGANILMFDSVHARTCLHHAAYYGHVDCLDAILSTARTTPVAGSW</sequence>
<dbReference type="Gene3D" id="1.25.40.20">
    <property type="entry name" value="Ankyrin repeat-containing domain"/>
    <property type="match status" value="1"/>
</dbReference>
<dbReference type="InterPro" id="IPR002110">
    <property type="entry name" value="Ankyrin_rpt"/>
</dbReference>
<dbReference type="AlphaFoldDB" id="A0A452XN72"/>
<evidence type="ECO:0000256" key="5">
    <source>
        <dbReference type="SAM" id="MobiDB-lite"/>
    </source>
</evidence>
<feature type="compositionally biased region" description="Basic residues" evidence="5">
    <location>
        <begin position="33"/>
        <end position="48"/>
    </location>
</feature>
<evidence type="ECO:0000313" key="7">
    <source>
        <dbReference type="Proteomes" id="UP000015105"/>
    </source>
</evidence>
<feature type="region of interest" description="Disordered" evidence="5">
    <location>
        <begin position="1"/>
        <end position="69"/>
    </location>
</feature>
<dbReference type="SUPFAM" id="SSF48403">
    <property type="entry name" value="Ankyrin repeat"/>
    <property type="match status" value="1"/>
</dbReference>
<dbReference type="Proteomes" id="UP000015105">
    <property type="component" value="Chromosome 1D"/>
</dbReference>
<reference evidence="7" key="1">
    <citation type="journal article" date="2014" name="Science">
        <title>Ancient hybridizations among the ancestral genomes of bread wheat.</title>
        <authorList>
            <consortium name="International Wheat Genome Sequencing Consortium,"/>
            <person name="Marcussen T."/>
            <person name="Sandve S.R."/>
            <person name="Heier L."/>
            <person name="Spannagl M."/>
            <person name="Pfeifer M."/>
            <person name="Jakobsen K.S."/>
            <person name="Wulff B.B."/>
            <person name="Steuernagel B."/>
            <person name="Mayer K.F."/>
            <person name="Olsen O.A."/>
        </authorList>
    </citation>
    <scope>NUCLEOTIDE SEQUENCE [LARGE SCALE GENOMIC DNA]</scope>
    <source>
        <strain evidence="7">cv. AL8/78</strain>
    </source>
</reference>
<dbReference type="Pfam" id="PF00023">
    <property type="entry name" value="Ank"/>
    <property type="match status" value="1"/>
</dbReference>
<evidence type="ECO:0000256" key="1">
    <source>
        <dbReference type="ARBA" id="ARBA00005949"/>
    </source>
</evidence>
<proteinExistence type="inferred from homology"/>
<comment type="similarity">
    <text evidence="1">Belongs to the ankyrin SOCS box (ASB) family.</text>
</comment>
<keyword evidence="7" id="KW-1185">Reference proteome</keyword>
<dbReference type="GO" id="GO:0016567">
    <property type="term" value="P:protein ubiquitination"/>
    <property type="evidence" value="ECO:0007669"/>
    <property type="project" value="TreeGrafter"/>
</dbReference>
<dbReference type="PROSITE" id="PS50088">
    <property type="entry name" value="ANK_REPEAT"/>
    <property type="match status" value="2"/>
</dbReference>
<keyword evidence="3 4" id="KW-0040">ANK repeat</keyword>
<dbReference type="SMART" id="SM00248">
    <property type="entry name" value="ANK"/>
    <property type="match status" value="4"/>
</dbReference>
<evidence type="ECO:0000256" key="3">
    <source>
        <dbReference type="ARBA" id="ARBA00023043"/>
    </source>
</evidence>
<reference evidence="6" key="5">
    <citation type="journal article" date="2021" name="G3 (Bethesda)">
        <title>Aegilops tauschii genome assembly Aet v5.0 features greater sequence contiguity and improved annotation.</title>
        <authorList>
            <person name="Wang L."/>
            <person name="Zhu T."/>
            <person name="Rodriguez J.C."/>
            <person name="Deal K.R."/>
            <person name="Dubcovsky J."/>
            <person name="McGuire P.E."/>
            <person name="Lux T."/>
            <person name="Spannagl M."/>
            <person name="Mayer K.F.X."/>
            <person name="Baldrich P."/>
            <person name="Meyers B.C."/>
            <person name="Huo N."/>
            <person name="Gu Y.Q."/>
            <person name="Zhou H."/>
            <person name="Devos K.M."/>
            <person name="Bennetzen J.L."/>
            <person name="Unver T."/>
            <person name="Budak H."/>
            <person name="Gulick P.J."/>
            <person name="Galiba G."/>
            <person name="Kalapos B."/>
            <person name="Nelson D.R."/>
            <person name="Li P."/>
            <person name="You F.M."/>
            <person name="Luo M.C."/>
            <person name="Dvorak J."/>
        </authorList>
    </citation>
    <scope>NUCLEOTIDE SEQUENCE [LARGE SCALE GENOMIC DNA]</scope>
    <source>
        <strain evidence="6">cv. AL8/78</strain>
    </source>
</reference>
<evidence type="ECO:0000256" key="4">
    <source>
        <dbReference type="PROSITE-ProRule" id="PRU00023"/>
    </source>
</evidence>
<reference evidence="7" key="2">
    <citation type="journal article" date="2017" name="Nat. Plants">
        <title>The Aegilops tauschii genome reveals multiple impacts of transposons.</title>
        <authorList>
            <person name="Zhao G."/>
            <person name="Zou C."/>
            <person name="Li K."/>
            <person name="Wang K."/>
            <person name="Li T."/>
            <person name="Gao L."/>
            <person name="Zhang X."/>
            <person name="Wang H."/>
            <person name="Yang Z."/>
            <person name="Liu X."/>
            <person name="Jiang W."/>
            <person name="Mao L."/>
            <person name="Kong X."/>
            <person name="Jiao Y."/>
            <person name="Jia J."/>
        </authorList>
    </citation>
    <scope>NUCLEOTIDE SEQUENCE [LARGE SCALE GENOMIC DNA]</scope>
    <source>
        <strain evidence="7">cv. AL8/78</strain>
    </source>
</reference>
<reference evidence="6" key="3">
    <citation type="journal article" date="2017" name="Nature">
        <title>Genome sequence of the progenitor of the wheat D genome Aegilops tauschii.</title>
        <authorList>
            <person name="Luo M.C."/>
            <person name="Gu Y.Q."/>
            <person name="Puiu D."/>
            <person name="Wang H."/>
            <person name="Twardziok S.O."/>
            <person name="Deal K.R."/>
            <person name="Huo N."/>
            <person name="Zhu T."/>
            <person name="Wang L."/>
            <person name="Wang Y."/>
            <person name="McGuire P.E."/>
            <person name="Liu S."/>
            <person name="Long H."/>
            <person name="Ramasamy R.K."/>
            <person name="Rodriguez J.C."/>
            <person name="Van S.L."/>
            <person name="Yuan L."/>
            <person name="Wang Z."/>
            <person name="Xia Z."/>
            <person name="Xiao L."/>
            <person name="Anderson O.D."/>
            <person name="Ouyang S."/>
            <person name="Liang Y."/>
            <person name="Zimin A.V."/>
            <person name="Pertea G."/>
            <person name="Qi P."/>
            <person name="Bennetzen J.L."/>
            <person name="Dai X."/>
            <person name="Dawson M.W."/>
            <person name="Muller H.G."/>
            <person name="Kugler K."/>
            <person name="Rivarola-Duarte L."/>
            <person name="Spannagl M."/>
            <person name="Mayer K.F.X."/>
            <person name="Lu F.H."/>
            <person name="Bevan M.W."/>
            <person name="Leroy P."/>
            <person name="Li P."/>
            <person name="You F.M."/>
            <person name="Sun Q."/>
            <person name="Liu Z."/>
            <person name="Lyons E."/>
            <person name="Wicker T."/>
            <person name="Salzberg S.L."/>
            <person name="Devos K.M."/>
            <person name="Dvorak J."/>
        </authorList>
    </citation>
    <scope>NUCLEOTIDE SEQUENCE [LARGE SCALE GENOMIC DNA]</scope>
    <source>
        <strain evidence="6">cv. AL8/78</strain>
    </source>
</reference>
<dbReference type="PROSITE" id="PS50297">
    <property type="entry name" value="ANK_REP_REGION"/>
    <property type="match status" value="2"/>
</dbReference>